<keyword evidence="2" id="KW-1133">Transmembrane helix</keyword>
<gene>
    <name evidence="3" type="ordered locus">Dole_3145</name>
</gene>
<reference evidence="3 4" key="1">
    <citation type="submission" date="2007-10" db="EMBL/GenBank/DDBJ databases">
        <title>Complete sequence of Desulfococcus oleovorans Hxd3.</title>
        <authorList>
            <consortium name="US DOE Joint Genome Institute"/>
            <person name="Copeland A."/>
            <person name="Lucas S."/>
            <person name="Lapidus A."/>
            <person name="Barry K."/>
            <person name="Glavina del Rio T."/>
            <person name="Dalin E."/>
            <person name="Tice H."/>
            <person name="Pitluck S."/>
            <person name="Kiss H."/>
            <person name="Brettin T."/>
            <person name="Bruce D."/>
            <person name="Detter J.C."/>
            <person name="Han C."/>
            <person name="Schmutz J."/>
            <person name="Larimer F."/>
            <person name="Land M."/>
            <person name="Hauser L."/>
            <person name="Kyrpides N."/>
            <person name="Kim E."/>
            <person name="Wawrik B."/>
            <person name="Richardson P."/>
        </authorList>
    </citation>
    <scope>NUCLEOTIDE SEQUENCE [LARGE SCALE GENOMIC DNA]</scope>
    <source>
        <strain evidence="4">DSM 6200 / JCM 39069 / Hxd3</strain>
    </source>
</reference>
<dbReference type="Proteomes" id="UP000008561">
    <property type="component" value="Chromosome"/>
</dbReference>
<organism evidence="3 4">
    <name type="scientific">Desulfosudis oleivorans (strain DSM 6200 / JCM 39069 / Hxd3)</name>
    <name type="common">Desulfococcus oleovorans</name>
    <dbReference type="NCBI Taxonomy" id="96561"/>
    <lineage>
        <taxon>Bacteria</taxon>
        <taxon>Pseudomonadati</taxon>
        <taxon>Thermodesulfobacteriota</taxon>
        <taxon>Desulfobacteria</taxon>
        <taxon>Desulfobacterales</taxon>
        <taxon>Desulfosudaceae</taxon>
        <taxon>Desulfosudis</taxon>
    </lineage>
</organism>
<feature type="region of interest" description="Disordered" evidence="1">
    <location>
        <begin position="30"/>
        <end position="52"/>
    </location>
</feature>
<dbReference type="EMBL" id="CP000859">
    <property type="protein sequence ID" value="ABW68948.1"/>
    <property type="molecule type" value="Genomic_DNA"/>
</dbReference>
<keyword evidence="2" id="KW-0812">Transmembrane</keyword>
<keyword evidence="4" id="KW-1185">Reference proteome</keyword>
<keyword evidence="2" id="KW-0472">Membrane</keyword>
<dbReference type="RefSeq" id="WP_012176558.1">
    <property type="nucleotide sequence ID" value="NC_009943.1"/>
</dbReference>
<dbReference type="HOGENOM" id="CLU_911301_0_0_7"/>
<accession>A8ZZS6</accession>
<dbReference type="AlphaFoldDB" id="A8ZZS6"/>
<name>A8ZZS6_DESOH</name>
<evidence type="ECO:0000256" key="1">
    <source>
        <dbReference type="SAM" id="MobiDB-lite"/>
    </source>
</evidence>
<sequence>MSNLLKIIIFLIIICCLTFSHLNSSSATQLQNTGKQNPTSSNSNQNFSPDNSTIQLDNYIKNKILEEWSVKADHAKQIDQSVMILGLLFTLAAIIYPIIFAFLIAYYEKKKSKREAESIKLLEKMEQNLKKEIKHELLNIKMDVLNESTITNLREGLKQQIINQRDSFEEEFTNFQSNLHSSLKEHVKDIDERLIKMDSVIWESWQLICPSFLHNINNRNFEEILRTINNFFEFKRALHQLISFEKADIFEGLGIIISRIPKEMVPPNFSNLVSLLHEQKRLKHLNMALMLDRLEKMGYLEDKRD</sequence>
<protein>
    <submittedName>
        <fullName evidence="3">Uncharacterized protein</fullName>
    </submittedName>
</protein>
<feature type="transmembrane region" description="Helical" evidence="2">
    <location>
        <begin position="82"/>
        <end position="107"/>
    </location>
</feature>
<proteinExistence type="predicted"/>
<dbReference type="STRING" id="96561.Dole_3145"/>
<evidence type="ECO:0000256" key="2">
    <source>
        <dbReference type="SAM" id="Phobius"/>
    </source>
</evidence>
<evidence type="ECO:0000313" key="4">
    <source>
        <dbReference type="Proteomes" id="UP000008561"/>
    </source>
</evidence>
<dbReference type="KEGG" id="dol:Dole_3145"/>
<evidence type="ECO:0000313" key="3">
    <source>
        <dbReference type="EMBL" id="ABW68948.1"/>
    </source>
</evidence>